<organism evidence="2 3">
    <name type="scientific">Paraburkholderia humisilvae</name>
    <dbReference type="NCBI Taxonomy" id="627669"/>
    <lineage>
        <taxon>Bacteria</taxon>
        <taxon>Pseudomonadati</taxon>
        <taxon>Pseudomonadota</taxon>
        <taxon>Betaproteobacteria</taxon>
        <taxon>Burkholderiales</taxon>
        <taxon>Burkholderiaceae</taxon>
        <taxon>Paraburkholderia</taxon>
    </lineage>
</organism>
<reference evidence="2 3" key="1">
    <citation type="submission" date="2020-04" db="EMBL/GenBank/DDBJ databases">
        <authorList>
            <person name="De Canck E."/>
        </authorList>
    </citation>
    <scope>NUCLEOTIDE SEQUENCE [LARGE SCALE GENOMIC DNA]</scope>
    <source>
        <strain evidence="2 3">LMG 29542</strain>
    </source>
</reference>
<dbReference type="AlphaFoldDB" id="A0A6J5DMY1"/>
<accession>A0A6J5DMY1</accession>
<proteinExistence type="predicted"/>
<sequence>MNRRDIKRVVLGQLATYCKPRSSSTDAARRIWNAQKKRSASLQTSSLVVAMERSTARSGTTRKSAGASRAGHTGKQLFFIDPKKMEAEGHHFMLMGRG</sequence>
<dbReference type="EMBL" id="CADIKH010000009">
    <property type="protein sequence ID" value="CAB3754877.1"/>
    <property type="molecule type" value="Genomic_DNA"/>
</dbReference>
<protein>
    <submittedName>
        <fullName evidence="2">Uncharacterized protein</fullName>
    </submittedName>
</protein>
<name>A0A6J5DMY1_9BURK</name>
<evidence type="ECO:0000256" key="1">
    <source>
        <dbReference type="SAM" id="MobiDB-lite"/>
    </source>
</evidence>
<keyword evidence="3" id="KW-1185">Reference proteome</keyword>
<gene>
    <name evidence="2" type="ORF">LMG29542_02476</name>
</gene>
<feature type="region of interest" description="Disordered" evidence="1">
    <location>
        <begin position="52"/>
        <end position="76"/>
    </location>
</feature>
<evidence type="ECO:0000313" key="2">
    <source>
        <dbReference type="EMBL" id="CAB3754877.1"/>
    </source>
</evidence>
<dbReference type="Proteomes" id="UP000494363">
    <property type="component" value="Unassembled WGS sequence"/>
</dbReference>
<evidence type="ECO:0000313" key="3">
    <source>
        <dbReference type="Proteomes" id="UP000494363"/>
    </source>
</evidence>